<evidence type="ECO:0000313" key="3">
    <source>
        <dbReference type="EMBL" id="GAA0144436.1"/>
    </source>
</evidence>
<feature type="domain" description="25S rRNA (uridine-N(3))-methyltransferase BMT5-like" evidence="2">
    <location>
        <begin position="250"/>
        <end position="432"/>
    </location>
</feature>
<dbReference type="GO" id="GO:0070042">
    <property type="term" value="F:rRNA (uridine-N3-)-methyltransferase activity"/>
    <property type="evidence" value="ECO:0007669"/>
    <property type="project" value="InterPro"/>
</dbReference>
<dbReference type="GO" id="GO:0070475">
    <property type="term" value="P:rRNA base methylation"/>
    <property type="evidence" value="ECO:0007669"/>
    <property type="project" value="InterPro"/>
</dbReference>
<proteinExistence type="predicted"/>
<dbReference type="Pfam" id="PF10354">
    <property type="entry name" value="BMT5-like"/>
    <property type="match status" value="1"/>
</dbReference>
<evidence type="ECO:0000259" key="2">
    <source>
        <dbReference type="Pfam" id="PF10354"/>
    </source>
</evidence>
<protein>
    <submittedName>
        <fullName evidence="3">Aminoacyl-tRNA synthetase</fullName>
    </submittedName>
</protein>
<feature type="signal peptide" evidence="1">
    <location>
        <begin position="1"/>
        <end position="17"/>
    </location>
</feature>
<accession>A0AAV3NZA9</accession>
<reference evidence="3 4" key="1">
    <citation type="submission" date="2024-01" db="EMBL/GenBank/DDBJ databases">
        <title>The complete chloroplast genome sequence of Lithospermum erythrorhizon: insights into the phylogenetic relationship among Boraginaceae species and the maternal lineages of purple gromwells.</title>
        <authorList>
            <person name="Okada T."/>
            <person name="Watanabe K."/>
        </authorList>
    </citation>
    <scope>NUCLEOTIDE SEQUENCE [LARGE SCALE GENOMIC DNA]</scope>
</reference>
<feature type="chain" id="PRO_5043539699" evidence="1">
    <location>
        <begin position="18"/>
        <end position="456"/>
    </location>
</feature>
<dbReference type="Proteomes" id="UP001454036">
    <property type="component" value="Unassembled WGS sequence"/>
</dbReference>
<keyword evidence="4" id="KW-1185">Reference proteome</keyword>
<name>A0AAV3NZA9_LITER</name>
<dbReference type="GO" id="GO:0005737">
    <property type="term" value="C:cytoplasm"/>
    <property type="evidence" value="ECO:0007669"/>
    <property type="project" value="TreeGrafter"/>
</dbReference>
<comment type="caution">
    <text evidence="3">The sequence shown here is derived from an EMBL/GenBank/DDBJ whole genome shotgun (WGS) entry which is preliminary data.</text>
</comment>
<dbReference type="EMBL" id="BAABME010000646">
    <property type="protein sequence ID" value="GAA0144436.1"/>
    <property type="molecule type" value="Genomic_DNA"/>
</dbReference>
<dbReference type="InterPro" id="IPR019446">
    <property type="entry name" value="BMT5-like"/>
</dbReference>
<keyword evidence="1" id="KW-0732">Signal</keyword>
<organism evidence="3 4">
    <name type="scientific">Lithospermum erythrorhizon</name>
    <name type="common">Purple gromwell</name>
    <name type="synonym">Lithospermum officinale var. erythrorhizon</name>
    <dbReference type="NCBI Taxonomy" id="34254"/>
    <lineage>
        <taxon>Eukaryota</taxon>
        <taxon>Viridiplantae</taxon>
        <taxon>Streptophyta</taxon>
        <taxon>Embryophyta</taxon>
        <taxon>Tracheophyta</taxon>
        <taxon>Spermatophyta</taxon>
        <taxon>Magnoliopsida</taxon>
        <taxon>eudicotyledons</taxon>
        <taxon>Gunneridae</taxon>
        <taxon>Pentapetalae</taxon>
        <taxon>asterids</taxon>
        <taxon>lamiids</taxon>
        <taxon>Boraginales</taxon>
        <taxon>Boraginaceae</taxon>
        <taxon>Boraginoideae</taxon>
        <taxon>Lithospermeae</taxon>
        <taxon>Lithospermum</taxon>
    </lineage>
</organism>
<dbReference type="AlphaFoldDB" id="A0AAV3NZA9"/>
<dbReference type="PANTHER" id="PTHR11538">
    <property type="entry name" value="PHENYLALANYL-TRNA SYNTHETASE"/>
    <property type="match status" value="1"/>
</dbReference>
<dbReference type="PANTHER" id="PTHR11538:SF70">
    <property type="entry name" value="25S RRNA (URIDINE-N(3))-METHYLTRANSFERASE BMT5-LIKE DOMAIN-CONTAINING PROTEIN"/>
    <property type="match status" value="1"/>
</dbReference>
<gene>
    <name evidence="3" type="ORF">LIER_04882</name>
</gene>
<evidence type="ECO:0000256" key="1">
    <source>
        <dbReference type="SAM" id="SignalP"/>
    </source>
</evidence>
<sequence>MFLIIGLLSLISGKCELGFFPCKKKANIWRKLFKRSQIDWPGTMEAAVVEDNEPYSPDEKNHNILIASQRTLSNDVPFLSSTSSEECVKTILSALSSRTNELLYDLNYGVGTSSHASTPPACSPSEGIDALCHQYLSDLQGCGNHHSGTSDTLQQNLWSSQSSFLSPEECNSQQVAVTALSRSSSINTIDAQISIGSNKFMEQNEQGSHLLSDAKGGEVEDLGEIEPDVIKNVVVDEIWIKCYSSCHMILLVGDGDFSFSACLAKAFGSVSNMIATSLDSRKFLRLNYHRAISNIQDLERRGCRVIHEMDCTKMAENVLLESLVFDRVVFNFPFAGLQLRLTSVEFSVCVFFHSSPCFLIFCNDYSLHQKLIRQFMENAKKMIGRKGEIHITHKSNAFHREWNLEHLAILQGLRLIEAVHFNHIEYPGYRTKTGFGGDTNFNCNPSKTYKFGQTAK</sequence>
<evidence type="ECO:0000313" key="4">
    <source>
        <dbReference type="Proteomes" id="UP001454036"/>
    </source>
</evidence>